<sequence>MSVFGEGTATSTHAFARLLVYVAAQYKPRRSREKDIFGLPNETFRQNFRVTKDQFWELLDVISPHLPKRPGTDVPDRVVLVGLLWMFAHGCSLQAVQFSIGISKSMCSTHFPAFAKAIIDGLDNISFPTGEELKEEQRRWAQDDFLEGCVTAADGVHIRYTPTTNGHEERWRNRKGFKSQNVLVCASFDRQIQHVVVGCEGSCHDASVVATADLTSKLPEGSFGLFDAAMRLTHKRWLTPIRGVTYHLDTFKSRGGPQSDEEIFNYMVGSTHVGCT</sequence>
<dbReference type="AlphaFoldDB" id="F2URR6"/>
<evidence type="ECO:0000313" key="10">
    <source>
        <dbReference type="Proteomes" id="UP000007799"/>
    </source>
</evidence>
<evidence type="ECO:0000256" key="2">
    <source>
        <dbReference type="ARBA" id="ARBA00004123"/>
    </source>
</evidence>
<keyword evidence="6" id="KW-0378">Hydrolase</keyword>
<gene>
    <name evidence="9" type="ORF">PTSG_10576</name>
</gene>
<dbReference type="RefSeq" id="XP_004988111.1">
    <property type="nucleotide sequence ID" value="XM_004988054.1"/>
</dbReference>
<dbReference type="GO" id="GO:0005634">
    <property type="term" value="C:nucleus"/>
    <property type="evidence" value="ECO:0007669"/>
    <property type="project" value="UniProtKB-SubCell"/>
</dbReference>
<dbReference type="InterPro" id="IPR027806">
    <property type="entry name" value="HARBI1_dom"/>
</dbReference>
<dbReference type="Proteomes" id="UP000007799">
    <property type="component" value="Unassembled WGS sequence"/>
</dbReference>
<dbReference type="GO" id="GO:0004518">
    <property type="term" value="F:nuclease activity"/>
    <property type="evidence" value="ECO:0007669"/>
    <property type="project" value="UniProtKB-KW"/>
</dbReference>
<dbReference type="GO" id="GO:0046872">
    <property type="term" value="F:metal ion binding"/>
    <property type="evidence" value="ECO:0007669"/>
    <property type="project" value="UniProtKB-KW"/>
</dbReference>
<dbReference type="PANTHER" id="PTHR22930:SF251">
    <property type="entry name" value="DDE TNP4 DOMAIN-CONTAINING PROTEIN"/>
    <property type="match status" value="1"/>
</dbReference>
<evidence type="ECO:0000256" key="5">
    <source>
        <dbReference type="ARBA" id="ARBA00022723"/>
    </source>
</evidence>
<dbReference type="KEGG" id="sre:PTSG_10576"/>
<dbReference type="EMBL" id="GL832992">
    <property type="protein sequence ID" value="EGD80321.1"/>
    <property type="molecule type" value="Genomic_DNA"/>
</dbReference>
<name>F2URR6_SALR5</name>
<keyword evidence="10" id="KW-1185">Reference proteome</keyword>
<dbReference type="FunCoup" id="F2URR6">
    <property type="interactions" value="92"/>
</dbReference>
<dbReference type="GO" id="GO:0016787">
    <property type="term" value="F:hydrolase activity"/>
    <property type="evidence" value="ECO:0007669"/>
    <property type="project" value="UniProtKB-KW"/>
</dbReference>
<reference evidence="9" key="1">
    <citation type="submission" date="2009-08" db="EMBL/GenBank/DDBJ databases">
        <title>Annotation of Salpingoeca rosetta.</title>
        <authorList>
            <consortium name="The Broad Institute Genome Sequencing Platform"/>
            <person name="Russ C."/>
            <person name="Cuomo C."/>
            <person name="Burger G."/>
            <person name="Gray M.W."/>
            <person name="Holland P.W.H."/>
            <person name="King N."/>
            <person name="Lang F.B.F."/>
            <person name="Roger A.J."/>
            <person name="Ruiz-Trillo I."/>
            <person name="Young S.K."/>
            <person name="Zeng Q."/>
            <person name="Gargeya S."/>
            <person name="Alvarado L."/>
            <person name="Berlin A."/>
            <person name="Chapman S.B."/>
            <person name="Chen Z."/>
            <person name="Freedman E."/>
            <person name="Gellesch M."/>
            <person name="Goldberg J."/>
            <person name="Griggs A."/>
            <person name="Gujja S."/>
            <person name="Heilman E."/>
            <person name="Heiman D."/>
            <person name="Howarth C."/>
            <person name="Mehta T."/>
            <person name="Neiman D."/>
            <person name="Pearson M."/>
            <person name="Roberts A."/>
            <person name="Saif S."/>
            <person name="Shea T."/>
            <person name="Shenoy N."/>
            <person name="Sisk P."/>
            <person name="Stolte C."/>
            <person name="Sykes S."/>
            <person name="White J."/>
            <person name="Yandava C."/>
            <person name="Haas B."/>
            <person name="Nusbaum C."/>
            <person name="Birren B."/>
        </authorList>
    </citation>
    <scope>NUCLEOTIDE SEQUENCE [LARGE SCALE GENOMIC DNA]</scope>
    <source>
        <strain evidence="9">ATCC 50818</strain>
    </source>
</reference>
<dbReference type="InParanoid" id="F2URR6"/>
<keyword evidence="5" id="KW-0479">Metal-binding</keyword>
<keyword evidence="7" id="KW-0539">Nucleus</keyword>
<evidence type="ECO:0000256" key="1">
    <source>
        <dbReference type="ARBA" id="ARBA00001968"/>
    </source>
</evidence>
<keyword evidence="4" id="KW-0540">Nuclease</keyword>
<protein>
    <recommendedName>
        <fullName evidence="8">DDE Tnp4 domain-containing protein</fullName>
    </recommendedName>
</protein>
<dbReference type="GeneID" id="16068637"/>
<evidence type="ECO:0000256" key="6">
    <source>
        <dbReference type="ARBA" id="ARBA00022801"/>
    </source>
</evidence>
<evidence type="ECO:0000259" key="8">
    <source>
        <dbReference type="Pfam" id="PF13359"/>
    </source>
</evidence>
<organism evidence="10">
    <name type="scientific">Salpingoeca rosetta (strain ATCC 50818 / BSB-021)</name>
    <dbReference type="NCBI Taxonomy" id="946362"/>
    <lineage>
        <taxon>Eukaryota</taxon>
        <taxon>Choanoflagellata</taxon>
        <taxon>Craspedida</taxon>
        <taxon>Salpingoecidae</taxon>
        <taxon>Salpingoeca</taxon>
    </lineage>
</organism>
<dbReference type="PANTHER" id="PTHR22930">
    <property type="match status" value="1"/>
</dbReference>
<comment type="cofactor">
    <cofactor evidence="1">
        <name>a divalent metal cation</name>
        <dbReference type="ChEBI" id="CHEBI:60240"/>
    </cofactor>
</comment>
<dbReference type="InterPro" id="IPR045249">
    <property type="entry name" value="HARBI1-like"/>
</dbReference>
<evidence type="ECO:0000313" key="9">
    <source>
        <dbReference type="EMBL" id="EGD80321.1"/>
    </source>
</evidence>
<comment type="subcellular location">
    <subcellularLocation>
        <location evidence="2">Nucleus</location>
    </subcellularLocation>
</comment>
<comment type="similarity">
    <text evidence="3">Belongs to the HARBI1 family.</text>
</comment>
<evidence type="ECO:0000256" key="7">
    <source>
        <dbReference type="ARBA" id="ARBA00023242"/>
    </source>
</evidence>
<feature type="domain" description="DDE Tnp4" evidence="8">
    <location>
        <begin position="154"/>
        <end position="272"/>
    </location>
</feature>
<evidence type="ECO:0000256" key="3">
    <source>
        <dbReference type="ARBA" id="ARBA00006958"/>
    </source>
</evidence>
<dbReference type="OrthoDB" id="665395at2759"/>
<proteinExistence type="inferred from homology"/>
<accession>F2URR6</accession>
<evidence type="ECO:0000256" key="4">
    <source>
        <dbReference type="ARBA" id="ARBA00022722"/>
    </source>
</evidence>
<dbReference type="Pfam" id="PF13359">
    <property type="entry name" value="DDE_Tnp_4"/>
    <property type="match status" value="1"/>
</dbReference>
<dbReference type="eggNOG" id="KOG4585">
    <property type="taxonomic scope" value="Eukaryota"/>
</dbReference>